<dbReference type="AlphaFoldDB" id="A0A0H5QNK4"/>
<accession>A0A0H5QNK4</accession>
<dbReference type="EMBL" id="HACM01003136">
    <property type="protein sequence ID" value="CRZ03578.1"/>
    <property type="molecule type" value="Transcribed_RNA"/>
</dbReference>
<sequence>MDFKLFSSDSDITMKAIRSIAETRQCRLQGASSIGSKPLVDELYRNFTINNRDFQPDQRRNFQRRLTLQLGFATVVEFERVKTREVYDLRRKQKRVEREVGLLLLLTYASSEKIEFENLSELR</sequence>
<name>A0A0H5QNK4_9EUKA</name>
<proteinExistence type="predicted"/>
<protein>
    <submittedName>
        <fullName evidence="1">Uncharacterized protein</fullName>
    </submittedName>
</protein>
<dbReference type="EMBL" id="HACM01003141">
    <property type="protein sequence ID" value="CRZ03583.1"/>
    <property type="molecule type" value="Transcribed_RNA"/>
</dbReference>
<organism evidence="1">
    <name type="scientific">Spongospora subterranea</name>
    <dbReference type="NCBI Taxonomy" id="70186"/>
    <lineage>
        <taxon>Eukaryota</taxon>
        <taxon>Sar</taxon>
        <taxon>Rhizaria</taxon>
        <taxon>Endomyxa</taxon>
        <taxon>Phytomyxea</taxon>
        <taxon>Plasmodiophorida</taxon>
        <taxon>Plasmodiophoridae</taxon>
        <taxon>Spongospora</taxon>
    </lineage>
</organism>
<evidence type="ECO:0000313" key="1">
    <source>
        <dbReference type="EMBL" id="CRZ03578.1"/>
    </source>
</evidence>
<reference evidence="1" key="1">
    <citation type="submission" date="2015-04" db="EMBL/GenBank/DDBJ databases">
        <title>The genome sequence of the plant pathogenic Rhizarian Plasmodiophora brassicae reveals insights in its biotrophic life cycle and the origin of chitin synthesis.</title>
        <authorList>
            <person name="Schwelm A."/>
            <person name="Fogelqvist J."/>
            <person name="Knaust A."/>
            <person name="Julke S."/>
            <person name="Lilja T."/>
            <person name="Dhandapani V."/>
            <person name="Bonilla-Rosso G."/>
            <person name="Karlsson M."/>
            <person name="Shevchenko A."/>
            <person name="Choi S.R."/>
            <person name="Kim H.G."/>
            <person name="Park J.Y."/>
            <person name="Lim Y.P."/>
            <person name="Ludwig-Muller J."/>
            <person name="Dixelius C."/>
        </authorList>
    </citation>
    <scope>NUCLEOTIDE SEQUENCE</scope>
    <source>
        <tissue evidence="1">Potato root galls</tissue>
    </source>
</reference>